<evidence type="ECO:0000259" key="5">
    <source>
        <dbReference type="PROSITE" id="PS50112"/>
    </source>
</evidence>
<evidence type="ECO:0000256" key="3">
    <source>
        <dbReference type="PROSITE-ProRule" id="PRU00169"/>
    </source>
</evidence>
<dbReference type="NCBIfam" id="TIGR00229">
    <property type="entry name" value="sensory_box"/>
    <property type="match status" value="1"/>
</dbReference>
<dbReference type="PANTHER" id="PTHR45339:SF1">
    <property type="entry name" value="HYBRID SIGNAL TRANSDUCTION HISTIDINE KINASE J"/>
    <property type="match status" value="1"/>
</dbReference>
<feature type="domain" description="PAS" evidence="5">
    <location>
        <begin position="160"/>
        <end position="230"/>
    </location>
</feature>
<organism evidence="6 7">
    <name type="scientific">Rhizobium rhizogenes NBRC 13257</name>
    <dbReference type="NCBI Taxonomy" id="1220581"/>
    <lineage>
        <taxon>Bacteria</taxon>
        <taxon>Pseudomonadati</taxon>
        <taxon>Pseudomonadota</taxon>
        <taxon>Alphaproteobacteria</taxon>
        <taxon>Hyphomicrobiales</taxon>
        <taxon>Rhizobiaceae</taxon>
        <taxon>Rhizobium/Agrobacterium group</taxon>
        <taxon>Rhizobium</taxon>
    </lineage>
</organism>
<dbReference type="Gene3D" id="3.30.450.20">
    <property type="entry name" value="PAS domain"/>
    <property type="match status" value="1"/>
</dbReference>
<dbReference type="Proteomes" id="UP000026941">
    <property type="component" value="Unassembled WGS sequence"/>
</dbReference>
<dbReference type="SUPFAM" id="SSF55785">
    <property type="entry name" value="PYP-like sensor domain (PAS domain)"/>
    <property type="match status" value="1"/>
</dbReference>
<gene>
    <name evidence="6" type="ORF">RRH01S_09_01530</name>
</gene>
<reference evidence="6 7" key="1">
    <citation type="submission" date="2014-05" db="EMBL/GenBank/DDBJ databases">
        <title>Whole genome shotgun sequence of Rhizobium rhizogenes NBRC 13257.</title>
        <authorList>
            <person name="Katano-Makiyama Y."/>
            <person name="Hosoyama A."/>
            <person name="Hashimoto M."/>
            <person name="Hosoyama Y."/>
            <person name="Noguchi M."/>
            <person name="Tsuchikane K."/>
            <person name="Kimura A."/>
            <person name="Ohji S."/>
            <person name="Ichikawa N."/>
            <person name="Yamazoe A."/>
            <person name="Fujita N."/>
        </authorList>
    </citation>
    <scope>NUCLEOTIDE SEQUENCE [LARGE SCALE GENOMIC DNA]</scope>
    <source>
        <strain evidence="6 7">NBRC 13257</strain>
    </source>
</reference>
<dbReference type="CDD" id="cd17546">
    <property type="entry name" value="REC_hyHK_CKI1_RcsC-like"/>
    <property type="match status" value="1"/>
</dbReference>
<dbReference type="CDD" id="cd00130">
    <property type="entry name" value="PAS"/>
    <property type="match status" value="1"/>
</dbReference>
<comment type="caution">
    <text evidence="6">The sequence shown here is derived from an EMBL/GenBank/DDBJ whole genome shotgun (WGS) entry which is preliminary data.</text>
</comment>
<dbReference type="SUPFAM" id="SSF52172">
    <property type="entry name" value="CheY-like"/>
    <property type="match status" value="1"/>
</dbReference>
<feature type="domain" description="Response regulatory" evidence="4">
    <location>
        <begin position="450"/>
        <end position="568"/>
    </location>
</feature>
<dbReference type="PROSITE" id="PS50112">
    <property type="entry name" value="PAS"/>
    <property type="match status" value="1"/>
</dbReference>
<dbReference type="PANTHER" id="PTHR45339">
    <property type="entry name" value="HYBRID SIGNAL TRANSDUCTION HISTIDINE KINASE J"/>
    <property type="match status" value="1"/>
</dbReference>
<evidence type="ECO:0000256" key="2">
    <source>
        <dbReference type="ARBA" id="ARBA00023012"/>
    </source>
</evidence>
<name>A0AA87QGT9_RHIRH</name>
<protein>
    <submittedName>
        <fullName evidence="6">Two-component response regulator</fullName>
    </submittedName>
</protein>
<dbReference type="PROSITE" id="PS50110">
    <property type="entry name" value="RESPONSE_REGULATORY"/>
    <property type="match status" value="1"/>
</dbReference>
<evidence type="ECO:0000256" key="1">
    <source>
        <dbReference type="ARBA" id="ARBA00022553"/>
    </source>
</evidence>
<accession>A0AA87QGT9</accession>
<dbReference type="SMART" id="SM00091">
    <property type="entry name" value="PAS"/>
    <property type="match status" value="2"/>
</dbReference>
<keyword evidence="2" id="KW-0902">Two-component regulatory system</keyword>
<dbReference type="Pfam" id="PF08448">
    <property type="entry name" value="PAS_4"/>
    <property type="match status" value="1"/>
</dbReference>
<dbReference type="InterPro" id="IPR011006">
    <property type="entry name" value="CheY-like_superfamily"/>
</dbReference>
<dbReference type="GO" id="GO:0000160">
    <property type="term" value="P:phosphorelay signal transduction system"/>
    <property type="evidence" value="ECO:0007669"/>
    <property type="project" value="UniProtKB-KW"/>
</dbReference>
<dbReference type="SMART" id="SM00448">
    <property type="entry name" value="REC"/>
    <property type="match status" value="1"/>
</dbReference>
<evidence type="ECO:0000313" key="7">
    <source>
        <dbReference type="Proteomes" id="UP000026941"/>
    </source>
</evidence>
<dbReference type="EMBL" id="BAYX01000009">
    <property type="protein sequence ID" value="GAJ94838.1"/>
    <property type="molecule type" value="Genomic_DNA"/>
</dbReference>
<keyword evidence="1 3" id="KW-0597">Phosphoprotein</keyword>
<dbReference type="Gene3D" id="3.40.50.2300">
    <property type="match status" value="1"/>
</dbReference>
<evidence type="ECO:0000259" key="4">
    <source>
        <dbReference type="PROSITE" id="PS50110"/>
    </source>
</evidence>
<dbReference type="AlphaFoldDB" id="A0AA87QGT9"/>
<sequence length="580" mass="65121">MTAEIGKAAFAVMTEDVPSDGNLQAALFDAVCDGLSSAVLVYDKNDLLLFASRHVLSFFPIPPQFLQPSTRLRDYLGAVFDTGVRHPNGQTKSTVTRDDWISQRIASHWRERFETTERLGADRWVRFVKRRLPSGFGVCILSDISEVKKREEQWRIDMERVQLTEDILDNLPFPLFVKDCNMVYVAVNKAFSDKYQTTPEEVLGRKGADLFSTDLANRFEESDRHVIETGEMSITHQRQISRDGIERDVVTRKQRIGKPGRYFLIATMQDLPKDGADFDEFALASEIKENSDRSYRRAYVPMAALQTLSRRPPAMETFVPENFSGRKILVVTSDLAAETAALKMLAKYGFDTCSVHNENEEAAFLDVASSLGVKIDLVIVDNQLGNRGVELAERQSIPALSLDGSQLASELTFLIARHFNRNIRRKPGESAEGGVEDWQIAAGGEEHGLQILVAEDNDINQIVFSQILEGLGYRYMIAPSGDEAVRLWNEHRPELVLMDISLPGLNGFEAARLIRRSDKEGGTHTPIIGVLTQAFERDRKECADAGMDDVILKPVSPDILETVFQKYMRGSRKAQARQVS</sequence>
<dbReference type="RefSeq" id="WP_042474150.1">
    <property type="nucleotide sequence ID" value="NZ_BAYX01000009.1"/>
</dbReference>
<dbReference type="InterPro" id="IPR013656">
    <property type="entry name" value="PAS_4"/>
</dbReference>
<evidence type="ECO:0000313" key="6">
    <source>
        <dbReference type="EMBL" id="GAJ94838.1"/>
    </source>
</evidence>
<dbReference type="InterPro" id="IPR035965">
    <property type="entry name" value="PAS-like_dom_sf"/>
</dbReference>
<dbReference type="Pfam" id="PF12860">
    <property type="entry name" value="PAS_7"/>
    <property type="match status" value="1"/>
</dbReference>
<dbReference type="Pfam" id="PF00072">
    <property type="entry name" value="Response_reg"/>
    <property type="match status" value="1"/>
</dbReference>
<dbReference type="InterPro" id="IPR001789">
    <property type="entry name" value="Sig_transdc_resp-reg_receiver"/>
</dbReference>
<proteinExistence type="predicted"/>
<feature type="modified residue" description="4-aspartylphosphate" evidence="3">
    <location>
        <position position="499"/>
    </location>
</feature>
<dbReference type="InterPro" id="IPR000014">
    <property type="entry name" value="PAS"/>
</dbReference>